<dbReference type="RefSeq" id="WP_306728779.1">
    <property type="nucleotide sequence ID" value="NZ_JAVDDT010000006.1"/>
</dbReference>
<organism evidence="2 3">
    <name type="scientific">Natronospira bacteriovora</name>
    <dbReference type="NCBI Taxonomy" id="3069753"/>
    <lineage>
        <taxon>Bacteria</taxon>
        <taxon>Pseudomonadati</taxon>
        <taxon>Pseudomonadota</taxon>
        <taxon>Gammaproteobacteria</taxon>
        <taxon>Natronospirales</taxon>
        <taxon>Natronospiraceae</taxon>
        <taxon>Natronospira</taxon>
    </lineage>
</organism>
<dbReference type="SUPFAM" id="SSF82199">
    <property type="entry name" value="SET domain"/>
    <property type="match status" value="1"/>
</dbReference>
<dbReference type="InterPro" id="IPR001214">
    <property type="entry name" value="SET_dom"/>
</dbReference>
<accession>A0ABU0W8B7</accession>
<proteinExistence type="predicted"/>
<dbReference type="EMBL" id="JAVDDT010000006">
    <property type="protein sequence ID" value="MDQ2070286.1"/>
    <property type="molecule type" value="Genomic_DNA"/>
</dbReference>
<dbReference type="Pfam" id="PF00856">
    <property type="entry name" value="SET"/>
    <property type="match status" value="1"/>
</dbReference>
<keyword evidence="3" id="KW-1185">Reference proteome</keyword>
<dbReference type="Gene3D" id="2.170.270.10">
    <property type="entry name" value="SET domain"/>
    <property type="match status" value="1"/>
</dbReference>
<gene>
    <name evidence="2" type="ORF">RBH19_10380</name>
</gene>
<sequence>MSRNYNDENPLVYAADSPIHGKGLFARKTIRKGRHIGTYEGPATQRDGMHVLWVYDENDENPVGRNGKNVLRFCNHSSDPNAEFDGFELYALKTIRKDEEITFHYGEDWDDQE</sequence>
<evidence type="ECO:0000313" key="3">
    <source>
        <dbReference type="Proteomes" id="UP001239019"/>
    </source>
</evidence>
<protein>
    <submittedName>
        <fullName evidence="2">SET domain-containing protein-lysine N-methyltransferase</fullName>
    </submittedName>
</protein>
<dbReference type="Proteomes" id="UP001239019">
    <property type="component" value="Unassembled WGS sequence"/>
</dbReference>
<feature type="domain" description="SET" evidence="1">
    <location>
        <begin position="10"/>
        <end position="106"/>
    </location>
</feature>
<name>A0ABU0W8B7_9GAMM</name>
<comment type="caution">
    <text evidence="2">The sequence shown here is derived from an EMBL/GenBank/DDBJ whole genome shotgun (WGS) entry which is preliminary data.</text>
</comment>
<dbReference type="PROSITE" id="PS50280">
    <property type="entry name" value="SET"/>
    <property type="match status" value="1"/>
</dbReference>
<reference evidence="2 3" key="1">
    <citation type="submission" date="2023-08" db="EMBL/GenBank/DDBJ databases">
        <title>Whole-genome sequencing of halo(alkali)philic microorganisms from hypersaline lakes.</title>
        <authorList>
            <person name="Sorokin D.Y."/>
            <person name="Abbas B."/>
            <person name="Merkel A.Y."/>
        </authorList>
    </citation>
    <scope>NUCLEOTIDE SEQUENCE [LARGE SCALE GENOMIC DNA]</scope>
    <source>
        <strain evidence="2 3">AB-CW4</strain>
    </source>
</reference>
<dbReference type="InterPro" id="IPR046341">
    <property type="entry name" value="SET_dom_sf"/>
</dbReference>
<evidence type="ECO:0000259" key="1">
    <source>
        <dbReference type="PROSITE" id="PS50280"/>
    </source>
</evidence>
<evidence type="ECO:0000313" key="2">
    <source>
        <dbReference type="EMBL" id="MDQ2070286.1"/>
    </source>
</evidence>
<dbReference type="SMART" id="SM00317">
    <property type="entry name" value="SET"/>
    <property type="match status" value="1"/>
</dbReference>